<keyword evidence="3" id="KW-0862">Zinc</keyword>
<organism evidence="7 8">
    <name type="scientific">Marinoscillum luteum</name>
    <dbReference type="NCBI Taxonomy" id="861051"/>
    <lineage>
        <taxon>Bacteria</taxon>
        <taxon>Pseudomonadati</taxon>
        <taxon>Bacteroidota</taxon>
        <taxon>Cytophagia</taxon>
        <taxon>Cytophagales</taxon>
        <taxon>Reichenbachiellaceae</taxon>
        <taxon>Marinoscillum</taxon>
    </lineage>
</organism>
<gene>
    <name evidence="3 7" type="primary">hisD</name>
    <name evidence="7" type="ORF">ACHKAR_09480</name>
</gene>
<keyword evidence="2 3" id="KW-0560">Oxidoreductase</keyword>
<dbReference type="PIRSF" id="PIRSF000099">
    <property type="entry name" value="Histidinol_dh"/>
    <property type="match status" value="1"/>
</dbReference>
<feature type="binding site" evidence="3">
    <location>
        <position position="356"/>
    </location>
    <ligand>
        <name>substrate</name>
    </ligand>
</feature>
<keyword evidence="8" id="KW-1185">Reference proteome</keyword>
<comment type="catalytic activity">
    <reaction evidence="3">
        <text>L-histidinol + 2 NAD(+) + H2O = L-histidine + 2 NADH + 3 H(+)</text>
        <dbReference type="Rhea" id="RHEA:20641"/>
        <dbReference type="ChEBI" id="CHEBI:15377"/>
        <dbReference type="ChEBI" id="CHEBI:15378"/>
        <dbReference type="ChEBI" id="CHEBI:57540"/>
        <dbReference type="ChEBI" id="CHEBI:57595"/>
        <dbReference type="ChEBI" id="CHEBI:57699"/>
        <dbReference type="ChEBI" id="CHEBI:57945"/>
        <dbReference type="EC" id="1.1.1.23"/>
    </reaction>
</comment>
<feature type="binding site" evidence="3">
    <location>
        <position position="255"/>
    </location>
    <ligand>
        <name>substrate</name>
    </ligand>
</feature>
<dbReference type="PANTHER" id="PTHR21256:SF2">
    <property type="entry name" value="HISTIDINE BIOSYNTHESIS TRIFUNCTIONAL PROTEIN"/>
    <property type="match status" value="1"/>
</dbReference>
<evidence type="ECO:0000313" key="8">
    <source>
        <dbReference type="Proteomes" id="UP001610063"/>
    </source>
</evidence>
<dbReference type="Proteomes" id="UP001610063">
    <property type="component" value="Unassembled WGS sequence"/>
</dbReference>
<evidence type="ECO:0000256" key="5">
    <source>
        <dbReference type="RuleBase" id="RU004175"/>
    </source>
</evidence>
<feature type="binding site" evidence="3">
    <location>
        <position position="410"/>
    </location>
    <ligand>
        <name>substrate</name>
    </ligand>
</feature>
<dbReference type="CDD" id="cd06572">
    <property type="entry name" value="Histidinol_dh"/>
    <property type="match status" value="1"/>
</dbReference>
<sequence length="451" mass="48787">MPVYENPEGEQLVEILQRPSYDFSKIEKVVEPILEKVKRGGDKALRKLALEYDHVELEDLWISEEEFASAADEVPATLKEAIQIAYQNVKKFHEAQRQQQLVMEVMPGVVCSRRSVPIQKVGLYVPGGSAPLFSTVLMLAIPAKIAGCEEVIISSPTNRLGKINPVVLYTAQLVGVSKVLKLGGAQAIAAMGYGTASVPKVDKIFGPGNQYVTVAKQMLAKQDVAIDMPAGPSEVMVVVDKNSDAVYAASDLLAQAEHGPDSQVILVSTSLKKAEEINNEVVRQLAGLSRKKIAEKALSKSAIIVVEGKKEALKIVNDYGPEHLIISIEKAEKMAEKVVNAGSVFVGEYTPESAGDYASGTNHTLPTNGWARSFSGVSLDSFVKNITYQRITKEGLLLLGPTIERMAEAELLDAHKNAVTVRLNKLREDGITGKPDKGSPEGGESLLFGKR</sequence>
<comment type="pathway">
    <text evidence="3">Amino-acid biosynthesis; L-histidine biosynthesis; L-histidine from 5-phospho-alpha-D-ribose 1-diphosphate: step 9/9.</text>
</comment>
<feature type="binding site" evidence="3">
    <location>
        <position position="255"/>
    </location>
    <ligand>
        <name>Zn(2+)</name>
        <dbReference type="ChEBI" id="CHEBI:29105"/>
    </ligand>
</feature>
<feature type="binding site" evidence="3">
    <location>
        <position position="415"/>
    </location>
    <ligand>
        <name>Zn(2+)</name>
        <dbReference type="ChEBI" id="CHEBI:29105"/>
    </ligand>
</feature>
<feature type="region of interest" description="Disordered" evidence="6">
    <location>
        <begin position="429"/>
        <end position="451"/>
    </location>
</feature>
<accession>A0ABW7N891</accession>
<feature type="binding site" evidence="3">
    <location>
        <position position="233"/>
    </location>
    <ligand>
        <name>substrate</name>
    </ligand>
</feature>
<name>A0ABW7N891_9BACT</name>
<feature type="binding site" evidence="3">
    <location>
        <position position="323"/>
    </location>
    <ligand>
        <name>substrate</name>
    </ligand>
</feature>
<feature type="compositionally biased region" description="Basic and acidic residues" evidence="6">
    <location>
        <begin position="429"/>
        <end position="439"/>
    </location>
</feature>
<keyword evidence="3" id="KW-0520">NAD</keyword>
<keyword evidence="3" id="KW-0368">Histidine biosynthesis</keyword>
<dbReference type="Gene3D" id="3.40.50.1980">
    <property type="entry name" value="Nitrogenase molybdenum iron protein domain"/>
    <property type="match status" value="2"/>
</dbReference>
<feature type="active site" description="Proton acceptor" evidence="3">
    <location>
        <position position="323"/>
    </location>
</feature>
<keyword evidence="3" id="KW-0479">Metal-binding</keyword>
<dbReference type="RefSeq" id="WP_395417304.1">
    <property type="nucleotide sequence ID" value="NZ_JBIPKE010000015.1"/>
</dbReference>
<feature type="binding site" evidence="3">
    <location>
        <position position="356"/>
    </location>
    <ligand>
        <name>Zn(2+)</name>
        <dbReference type="ChEBI" id="CHEBI:29105"/>
    </ligand>
</feature>
<feature type="binding site" evidence="3">
    <location>
        <position position="258"/>
    </location>
    <ligand>
        <name>Zn(2+)</name>
        <dbReference type="ChEBI" id="CHEBI:29105"/>
    </ligand>
</feature>
<protein>
    <recommendedName>
        <fullName evidence="3">Histidinol dehydrogenase</fullName>
        <shortName evidence="3">HDH</shortName>
        <ecNumber evidence="3">1.1.1.23</ecNumber>
    </recommendedName>
</protein>
<dbReference type="InterPro" id="IPR022695">
    <property type="entry name" value="Histidinol_DH_monofunct"/>
</dbReference>
<comment type="caution">
    <text evidence="7">The sequence shown here is derived from an EMBL/GenBank/DDBJ whole genome shotgun (WGS) entry which is preliminary data.</text>
</comment>
<evidence type="ECO:0000256" key="4">
    <source>
        <dbReference type="PIRNR" id="PIRNR000099"/>
    </source>
</evidence>
<dbReference type="EMBL" id="JBIPKE010000015">
    <property type="protein sequence ID" value="MFH6983670.1"/>
    <property type="molecule type" value="Genomic_DNA"/>
</dbReference>
<feature type="binding site" evidence="3">
    <location>
        <position position="258"/>
    </location>
    <ligand>
        <name>substrate</name>
    </ligand>
</feature>
<feature type="binding site" evidence="3">
    <location>
        <position position="209"/>
    </location>
    <ligand>
        <name>NAD(+)</name>
        <dbReference type="ChEBI" id="CHEBI:57540"/>
    </ligand>
</feature>
<dbReference type="InterPro" id="IPR016161">
    <property type="entry name" value="Ald_DH/histidinol_DH"/>
</dbReference>
<reference evidence="7 8" key="1">
    <citation type="journal article" date="2013" name="Int. J. Syst. Evol. Microbiol.">
        <title>Marinoscillum luteum sp. nov., isolated from marine sediment.</title>
        <authorList>
            <person name="Cha I.T."/>
            <person name="Park S.J."/>
            <person name="Kim S.J."/>
            <person name="Kim J.G."/>
            <person name="Jung M.Y."/>
            <person name="Shin K.S."/>
            <person name="Kwon K.K."/>
            <person name="Yang S.H."/>
            <person name="Seo Y.S."/>
            <person name="Rhee S.K."/>
        </authorList>
    </citation>
    <scope>NUCLEOTIDE SEQUENCE [LARGE SCALE GENOMIC DNA]</scope>
    <source>
        <strain evidence="7 8">KCTC 23939</strain>
    </source>
</reference>
<dbReference type="SUPFAM" id="SSF53720">
    <property type="entry name" value="ALDH-like"/>
    <property type="match status" value="1"/>
</dbReference>
<comment type="cofactor">
    <cofactor evidence="3">
        <name>Zn(2+)</name>
        <dbReference type="ChEBI" id="CHEBI:29105"/>
    </cofactor>
    <text evidence="3">Binds 1 zinc ion per subunit.</text>
</comment>
<evidence type="ECO:0000256" key="1">
    <source>
        <dbReference type="ARBA" id="ARBA00010178"/>
    </source>
</evidence>
<feature type="binding site" evidence="3">
    <location>
        <position position="186"/>
    </location>
    <ligand>
        <name>NAD(+)</name>
        <dbReference type="ChEBI" id="CHEBI:57540"/>
    </ligand>
</feature>
<evidence type="ECO:0000256" key="3">
    <source>
        <dbReference type="HAMAP-Rule" id="MF_01024"/>
    </source>
</evidence>
<dbReference type="Pfam" id="PF00815">
    <property type="entry name" value="Histidinol_dh"/>
    <property type="match status" value="1"/>
</dbReference>
<dbReference type="NCBIfam" id="TIGR00069">
    <property type="entry name" value="hisD"/>
    <property type="match status" value="1"/>
</dbReference>
<feature type="active site" description="Proton acceptor" evidence="3">
    <location>
        <position position="322"/>
    </location>
</feature>
<proteinExistence type="inferred from homology"/>
<evidence type="ECO:0000313" key="7">
    <source>
        <dbReference type="EMBL" id="MFH6983670.1"/>
    </source>
</evidence>
<evidence type="ECO:0000256" key="6">
    <source>
        <dbReference type="SAM" id="MobiDB-lite"/>
    </source>
</evidence>
<feature type="binding site" evidence="3">
    <location>
        <position position="124"/>
    </location>
    <ligand>
        <name>NAD(+)</name>
        <dbReference type="ChEBI" id="CHEBI:57540"/>
    </ligand>
</feature>
<dbReference type="PANTHER" id="PTHR21256">
    <property type="entry name" value="HISTIDINOL DEHYDROGENASE HDH"/>
    <property type="match status" value="1"/>
</dbReference>
<dbReference type="HAMAP" id="MF_01024">
    <property type="entry name" value="HisD"/>
    <property type="match status" value="1"/>
</dbReference>
<comment type="similarity">
    <text evidence="1 3 4 5">Belongs to the histidinol dehydrogenase family.</text>
</comment>
<dbReference type="Gene3D" id="1.20.5.1300">
    <property type="match status" value="1"/>
</dbReference>
<feature type="binding site" evidence="3">
    <location>
        <position position="415"/>
    </location>
    <ligand>
        <name>substrate</name>
    </ligand>
</feature>
<dbReference type="EC" id="1.1.1.23" evidence="3"/>
<dbReference type="GO" id="GO:0004399">
    <property type="term" value="F:histidinol dehydrogenase activity"/>
    <property type="evidence" value="ECO:0007669"/>
    <property type="project" value="UniProtKB-EC"/>
</dbReference>
<dbReference type="InterPro" id="IPR012131">
    <property type="entry name" value="Hstdl_DH"/>
</dbReference>
<comment type="function">
    <text evidence="3">Catalyzes the sequential NAD-dependent oxidations of L-histidinol to L-histidinaldehyde and then to L-histidine.</text>
</comment>
<evidence type="ECO:0000256" key="2">
    <source>
        <dbReference type="ARBA" id="ARBA00023002"/>
    </source>
</evidence>
<dbReference type="PRINTS" id="PR00083">
    <property type="entry name" value="HOLDHDRGNASE"/>
</dbReference>
<keyword evidence="3" id="KW-0028">Amino-acid biosynthesis</keyword>